<feature type="domain" description="SPOR" evidence="2">
    <location>
        <begin position="135"/>
        <end position="211"/>
    </location>
</feature>
<organism evidence="3 4">
    <name type="scientific">Tepidimonas fonticaldi</name>
    <dbReference type="NCBI Taxonomy" id="1101373"/>
    <lineage>
        <taxon>Bacteria</taxon>
        <taxon>Pseudomonadati</taxon>
        <taxon>Pseudomonadota</taxon>
        <taxon>Betaproteobacteria</taxon>
        <taxon>Burkholderiales</taxon>
        <taxon>Tepidimonas</taxon>
    </lineage>
</organism>
<feature type="region of interest" description="Disordered" evidence="1">
    <location>
        <begin position="76"/>
        <end position="98"/>
    </location>
</feature>
<dbReference type="InterPro" id="IPR007730">
    <property type="entry name" value="SPOR-like_dom"/>
</dbReference>
<dbReference type="RefSeq" id="WP_068607331.1">
    <property type="nucleotide sequence ID" value="NZ_LZDH01000023.1"/>
</dbReference>
<name>A0A1A6DX46_9BURK</name>
<dbReference type="PROSITE" id="PS51724">
    <property type="entry name" value="SPOR"/>
    <property type="match status" value="1"/>
</dbReference>
<dbReference type="InterPro" id="IPR036680">
    <property type="entry name" value="SPOR-like_sf"/>
</dbReference>
<accession>A0A1A6DX46</accession>
<dbReference type="EMBL" id="LZDH01000023">
    <property type="protein sequence ID" value="OBS31517.1"/>
    <property type="molecule type" value="Genomic_DNA"/>
</dbReference>
<dbReference type="OrthoDB" id="9153162at2"/>
<dbReference type="Pfam" id="PF05036">
    <property type="entry name" value="SPOR"/>
    <property type="match status" value="1"/>
</dbReference>
<evidence type="ECO:0000313" key="3">
    <source>
        <dbReference type="EMBL" id="OBS31517.1"/>
    </source>
</evidence>
<evidence type="ECO:0000313" key="4">
    <source>
        <dbReference type="Proteomes" id="UP000091969"/>
    </source>
</evidence>
<evidence type="ECO:0000259" key="2">
    <source>
        <dbReference type="PROSITE" id="PS51724"/>
    </source>
</evidence>
<dbReference type="GO" id="GO:0042834">
    <property type="term" value="F:peptidoglycan binding"/>
    <property type="evidence" value="ECO:0007669"/>
    <property type="project" value="InterPro"/>
</dbReference>
<protein>
    <recommendedName>
        <fullName evidence="2">SPOR domain-containing protein</fullName>
    </recommendedName>
</protein>
<proteinExistence type="predicted"/>
<reference evidence="3 4" key="1">
    <citation type="submission" date="2016-06" db="EMBL/GenBank/DDBJ databases">
        <title>Genome sequence of Tepidimonas fonticaldi PL17.</title>
        <authorList>
            <person name="Pinnaka A.K."/>
        </authorList>
    </citation>
    <scope>NUCLEOTIDE SEQUENCE [LARGE SCALE GENOMIC DNA]</scope>
    <source>
        <strain evidence="3 4">PL17</strain>
    </source>
</reference>
<evidence type="ECO:0000256" key="1">
    <source>
        <dbReference type="SAM" id="MobiDB-lite"/>
    </source>
</evidence>
<comment type="caution">
    <text evidence="3">The sequence shown here is derived from an EMBL/GenBank/DDBJ whole genome shotgun (WGS) entry which is preliminary data.</text>
</comment>
<sequence length="248" mass="26297">MLRALVVLLLVANGALWAWQSGWLGPAGGPGTTDTAREPQRLAQQVVPERLRLLNAPGSAPANLAALADPPPADIAQTADGTGSAATGTRPEPPAPAEPRRCWQLAALTPAQADAVRRSADAETGLRGRSTETATTLPERWIVYLGKFPSADALQRRRAELRQAGIDQREVNVPALAPGLALGTYSSEEAARKALQDAQRQGVRDARVVQERPETRTITLRWPDLTEAEHGRLQAALGGAGRGLQACP</sequence>
<dbReference type="Proteomes" id="UP000091969">
    <property type="component" value="Unassembled WGS sequence"/>
</dbReference>
<dbReference type="SUPFAM" id="SSF110997">
    <property type="entry name" value="Sporulation related repeat"/>
    <property type="match status" value="1"/>
</dbReference>
<keyword evidence="4" id="KW-1185">Reference proteome</keyword>
<gene>
    <name evidence="3" type="ORF">A9O67_01295</name>
</gene>
<feature type="compositionally biased region" description="Low complexity" evidence="1">
    <location>
        <begin position="76"/>
        <end position="90"/>
    </location>
</feature>
<dbReference type="AlphaFoldDB" id="A0A1A6DX46"/>